<evidence type="ECO:0000313" key="8">
    <source>
        <dbReference type="Proteomes" id="UP001378960"/>
    </source>
</evidence>
<dbReference type="PANTHER" id="PTHR20922:SF13">
    <property type="entry name" value="DNL-TYPE ZINC FINGER PROTEIN"/>
    <property type="match status" value="1"/>
</dbReference>
<comment type="caution">
    <text evidence="7">The sequence shown here is derived from an EMBL/GenBank/DDBJ whole genome shotgun (WGS) entry which is preliminary data.</text>
</comment>
<dbReference type="GO" id="GO:0008270">
    <property type="term" value="F:zinc ion binding"/>
    <property type="evidence" value="ECO:0007669"/>
    <property type="project" value="UniProtKB-KW"/>
</dbReference>
<proteinExistence type="predicted"/>
<dbReference type="GO" id="GO:0050821">
    <property type="term" value="P:protein stabilization"/>
    <property type="evidence" value="ECO:0007669"/>
    <property type="project" value="TreeGrafter"/>
</dbReference>
<dbReference type="InterPro" id="IPR007853">
    <property type="entry name" value="Znf_DNL-typ"/>
</dbReference>
<accession>A0AAV5RBY8</accession>
<evidence type="ECO:0000259" key="6">
    <source>
        <dbReference type="PROSITE" id="PS51501"/>
    </source>
</evidence>
<feature type="domain" description="DNL-type" evidence="6">
    <location>
        <begin position="80"/>
        <end position="175"/>
    </location>
</feature>
<protein>
    <submittedName>
        <fullName evidence="7">Zim17 protein</fullName>
    </submittedName>
</protein>
<evidence type="ECO:0000313" key="7">
    <source>
        <dbReference type="EMBL" id="GMM48283.1"/>
    </source>
</evidence>
<dbReference type="GO" id="GO:0051087">
    <property type="term" value="F:protein-folding chaperone binding"/>
    <property type="evidence" value="ECO:0007669"/>
    <property type="project" value="TreeGrafter"/>
</dbReference>
<organism evidence="7 8">
    <name type="scientific">Pichia kluyveri</name>
    <name type="common">Yeast</name>
    <dbReference type="NCBI Taxonomy" id="36015"/>
    <lineage>
        <taxon>Eukaryota</taxon>
        <taxon>Fungi</taxon>
        <taxon>Dikarya</taxon>
        <taxon>Ascomycota</taxon>
        <taxon>Saccharomycotina</taxon>
        <taxon>Pichiomycetes</taxon>
        <taxon>Pichiales</taxon>
        <taxon>Pichiaceae</taxon>
        <taxon>Pichia</taxon>
    </lineage>
</organism>
<evidence type="ECO:0000256" key="3">
    <source>
        <dbReference type="ARBA" id="ARBA00022833"/>
    </source>
</evidence>
<keyword evidence="8" id="KW-1185">Reference proteome</keyword>
<gene>
    <name evidence="7" type="ORF">DAPK24_048810</name>
</gene>
<evidence type="ECO:0000256" key="1">
    <source>
        <dbReference type="ARBA" id="ARBA00022723"/>
    </source>
</evidence>
<evidence type="ECO:0000256" key="5">
    <source>
        <dbReference type="SAM" id="MobiDB-lite"/>
    </source>
</evidence>
<evidence type="ECO:0000256" key="2">
    <source>
        <dbReference type="ARBA" id="ARBA00022771"/>
    </source>
</evidence>
<dbReference type="AlphaFoldDB" id="A0AAV5RBY8"/>
<dbReference type="GO" id="GO:0005739">
    <property type="term" value="C:mitochondrion"/>
    <property type="evidence" value="ECO:0007669"/>
    <property type="project" value="TreeGrafter"/>
</dbReference>
<dbReference type="EMBL" id="BTGB01000009">
    <property type="protein sequence ID" value="GMM48283.1"/>
    <property type="molecule type" value="Genomic_DNA"/>
</dbReference>
<name>A0AAV5RBY8_PICKL</name>
<reference evidence="7 8" key="1">
    <citation type="journal article" date="2023" name="Elife">
        <title>Identification of key yeast species and microbe-microbe interactions impacting larval growth of Drosophila in the wild.</title>
        <authorList>
            <person name="Mure A."/>
            <person name="Sugiura Y."/>
            <person name="Maeda R."/>
            <person name="Honda K."/>
            <person name="Sakurai N."/>
            <person name="Takahashi Y."/>
            <person name="Watada M."/>
            <person name="Katoh T."/>
            <person name="Gotoh A."/>
            <person name="Gotoh Y."/>
            <person name="Taniguchi I."/>
            <person name="Nakamura K."/>
            <person name="Hayashi T."/>
            <person name="Katayama T."/>
            <person name="Uemura T."/>
            <person name="Hattori Y."/>
        </authorList>
    </citation>
    <scope>NUCLEOTIDE SEQUENCE [LARGE SCALE GENOMIC DNA]</scope>
    <source>
        <strain evidence="7 8">PK-24</strain>
    </source>
</reference>
<dbReference type="PROSITE" id="PS51501">
    <property type="entry name" value="ZF_DNL"/>
    <property type="match status" value="1"/>
</dbReference>
<feature type="region of interest" description="Disordered" evidence="5">
    <location>
        <begin position="36"/>
        <end position="75"/>
    </location>
</feature>
<dbReference type="Proteomes" id="UP001378960">
    <property type="component" value="Unassembled WGS sequence"/>
</dbReference>
<dbReference type="GO" id="GO:0006457">
    <property type="term" value="P:protein folding"/>
    <property type="evidence" value="ECO:0007669"/>
    <property type="project" value="TreeGrafter"/>
</dbReference>
<feature type="region of interest" description="Disordered" evidence="5">
    <location>
        <begin position="174"/>
        <end position="200"/>
    </location>
</feature>
<dbReference type="GO" id="GO:0030150">
    <property type="term" value="P:protein import into mitochondrial matrix"/>
    <property type="evidence" value="ECO:0007669"/>
    <property type="project" value="TreeGrafter"/>
</dbReference>
<sequence length="200" mass="22248">MLRISTRQTVSALFKARTQTNITKCFTTFQSLRQEDESNKHGHSHNGVPCGGHSHSHNHSPSHSHSHSHSNDGNVARVKMDKPMLMLAFTCKKCDTRSSHVISKQAYEGGTILVQCPGCKSRHLVADHLKIFSDNRIKLEDILKAQGEGIQTGTEDLIFDDIPESLRSLIGHHAKDAPAEFQKKNKLPEEPPKIADDSKN</sequence>
<dbReference type="InterPro" id="IPR024158">
    <property type="entry name" value="Mt_import_TIM15"/>
</dbReference>
<dbReference type="PANTHER" id="PTHR20922">
    <property type="entry name" value="DNL-TYPE ZINC FINGER PROTEIN"/>
    <property type="match status" value="1"/>
</dbReference>
<dbReference type="Pfam" id="PF05180">
    <property type="entry name" value="zf-DNL"/>
    <property type="match status" value="1"/>
</dbReference>
<feature type="compositionally biased region" description="Basic residues" evidence="5">
    <location>
        <begin position="54"/>
        <end position="68"/>
    </location>
</feature>
<keyword evidence="1" id="KW-0479">Metal-binding</keyword>
<evidence type="ECO:0000256" key="4">
    <source>
        <dbReference type="PROSITE-ProRule" id="PRU00834"/>
    </source>
</evidence>
<keyword evidence="2 4" id="KW-0863">Zinc-finger</keyword>
<keyword evidence="3" id="KW-0862">Zinc</keyword>